<dbReference type="EMBL" id="BAAAOQ010000003">
    <property type="protein sequence ID" value="GAA2192641.1"/>
    <property type="molecule type" value="Genomic_DNA"/>
</dbReference>
<reference evidence="2 3" key="1">
    <citation type="journal article" date="2019" name="Int. J. Syst. Evol. Microbiol.">
        <title>The Global Catalogue of Microorganisms (GCM) 10K type strain sequencing project: providing services to taxonomists for standard genome sequencing and annotation.</title>
        <authorList>
            <consortium name="The Broad Institute Genomics Platform"/>
            <consortium name="The Broad Institute Genome Sequencing Center for Infectious Disease"/>
            <person name="Wu L."/>
            <person name="Ma J."/>
        </authorList>
    </citation>
    <scope>NUCLEOTIDE SEQUENCE [LARGE SCALE GENOMIC DNA]</scope>
    <source>
        <strain evidence="2 3">JCM 14924</strain>
    </source>
</reference>
<feature type="region of interest" description="Disordered" evidence="1">
    <location>
        <begin position="1"/>
        <end position="29"/>
    </location>
</feature>
<protein>
    <recommendedName>
        <fullName evidence="4">Tat pathway signal sequence domain protein</fullName>
    </recommendedName>
</protein>
<keyword evidence="3" id="KW-1185">Reference proteome</keyword>
<organism evidence="2 3">
    <name type="scientific">Streptomyces bangladeshensis</name>
    <dbReference type="NCBI Taxonomy" id="295352"/>
    <lineage>
        <taxon>Bacteria</taxon>
        <taxon>Bacillati</taxon>
        <taxon>Actinomycetota</taxon>
        <taxon>Actinomycetes</taxon>
        <taxon>Kitasatosporales</taxon>
        <taxon>Streptomycetaceae</taxon>
        <taxon>Streptomyces</taxon>
    </lineage>
</organism>
<dbReference type="Proteomes" id="UP001501391">
    <property type="component" value="Unassembled WGS sequence"/>
</dbReference>
<dbReference type="RefSeq" id="WP_059248755.1">
    <property type="nucleotide sequence ID" value="NZ_BAAAOQ010000003.1"/>
</dbReference>
<proteinExistence type="predicted"/>
<evidence type="ECO:0000313" key="2">
    <source>
        <dbReference type="EMBL" id="GAA2192641.1"/>
    </source>
</evidence>
<gene>
    <name evidence="2" type="ORF">GCM10009787_11020</name>
</gene>
<evidence type="ECO:0008006" key="4">
    <source>
        <dbReference type="Google" id="ProtNLM"/>
    </source>
</evidence>
<evidence type="ECO:0000313" key="3">
    <source>
        <dbReference type="Proteomes" id="UP001501391"/>
    </source>
</evidence>
<sequence>MSGIGPPEPGEGTRAWDGPRQKGHAGRTRAALAGRCARHRRTALSLAAAAVLLGGGALYATRPHPPAPTRRPHPQVPYPVHAVDVTYLGARPAPAGAPPRSFSLTVLLSVASGPPVTVTRVTQPYAALSLVTEPPAPFRTPADSARKITITMHVTECEKAPRNAELPFLDVTLRNTRAIQTQSFILGPRYAQDLSQALEVACSNRSR</sequence>
<accession>A0ABN3BBP7</accession>
<comment type="caution">
    <text evidence="2">The sequence shown here is derived from an EMBL/GenBank/DDBJ whole genome shotgun (WGS) entry which is preliminary data.</text>
</comment>
<name>A0ABN3BBP7_9ACTN</name>
<evidence type="ECO:0000256" key="1">
    <source>
        <dbReference type="SAM" id="MobiDB-lite"/>
    </source>
</evidence>